<name>B1YB69_PYRNV</name>
<dbReference type="OrthoDB" id="56053at2157"/>
<dbReference type="HOGENOM" id="CLU_063440_1_3_2"/>
<dbReference type="InterPro" id="IPR036390">
    <property type="entry name" value="WH_DNA-bd_sf"/>
</dbReference>
<gene>
    <name evidence="2" type="ordered locus">Tneu_0247</name>
</gene>
<dbReference type="AlphaFoldDB" id="B1YB69"/>
<organism evidence="2 3">
    <name type="scientific">Pyrobaculum neutrophilum (strain DSM 2338 / JCM 9278 / NBRC 100436 / V24Sta)</name>
    <name type="common">Thermoproteus neutrophilus</name>
    <dbReference type="NCBI Taxonomy" id="444157"/>
    <lineage>
        <taxon>Archaea</taxon>
        <taxon>Thermoproteota</taxon>
        <taxon>Thermoprotei</taxon>
        <taxon>Thermoproteales</taxon>
        <taxon>Thermoproteaceae</taxon>
        <taxon>Pyrobaculum</taxon>
    </lineage>
</organism>
<dbReference type="STRING" id="444157.Tneu_0247"/>
<evidence type="ECO:0000313" key="3">
    <source>
        <dbReference type="Proteomes" id="UP000001694"/>
    </source>
</evidence>
<dbReference type="InterPro" id="IPR036388">
    <property type="entry name" value="WH-like_DNA-bd_sf"/>
</dbReference>
<dbReference type="Pfam" id="PF03551">
    <property type="entry name" value="PadR"/>
    <property type="match status" value="1"/>
</dbReference>
<accession>B1YB69</accession>
<reference evidence="2" key="1">
    <citation type="submission" date="2008-03" db="EMBL/GenBank/DDBJ databases">
        <title>Complete sequence of Thermoproteus neutrophilus V24Sta.</title>
        <authorList>
            <consortium name="US DOE Joint Genome Institute"/>
            <person name="Copeland A."/>
            <person name="Lucas S."/>
            <person name="Lapidus A."/>
            <person name="Glavina del Rio T."/>
            <person name="Dalin E."/>
            <person name="Tice H."/>
            <person name="Bruce D."/>
            <person name="Goodwin L."/>
            <person name="Pitluck S."/>
            <person name="Sims D."/>
            <person name="Brettin T."/>
            <person name="Detter J.C."/>
            <person name="Han C."/>
            <person name="Kuske C.R."/>
            <person name="Schmutz J."/>
            <person name="Larimer F."/>
            <person name="Land M."/>
            <person name="Hauser L."/>
            <person name="Kyrpides N."/>
            <person name="Mikhailova N."/>
            <person name="Biddle J.F."/>
            <person name="Zhang Z."/>
            <person name="Fitz-Gibbon S.T."/>
            <person name="Lowe T.M."/>
            <person name="Saltikov C."/>
            <person name="House C.H."/>
            <person name="Richardson P."/>
        </authorList>
    </citation>
    <scope>NUCLEOTIDE SEQUENCE [LARGE SCALE GENOMIC DNA]</scope>
    <source>
        <strain evidence="2">V24Sta</strain>
    </source>
</reference>
<dbReference type="KEGG" id="tne:Tneu_0247"/>
<dbReference type="Gene3D" id="1.10.10.10">
    <property type="entry name" value="Winged helix-like DNA-binding domain superfamily/Winged helix DNA-binding domain"/>
    <property type="match status" value="1"/>
</dbReference>
<dbReference type="EMBL" id="CP001014">
    <property type="protein sequence ID" value="ACB39200.1"/>
    <property type="molecule type" value="Genomic_DNA"/>
</dbReference>
<dbReference type="RefSeq" id="WP_012349621.1">
    <property type="nucleotide sequence ID" value="NC_010525.1"/>
</dbReference>
<keyword evidence="3" id="KW-1185">Reference proteome</keyword>
<proteinExistence type="predicted"/>
<dbReference type="Proteomes" id="UP000001694">
    <property type="component" value="Chromosome"/>
</dbReference>
<dbReference type="GeneID" id="6166125"/>
<evidence type="ECO:0000313" key="2">
    <source>
        <dbReference type="EMBL" id="ACB39200.1"/>
    </source>
</evidence>
<feature type="domain" description="Transcription regulator PadR N-terminal" evidence="1">
    <location>
        <begin position="13"/>
        <end position="85"/>
    </location>
</feature>
<dbReference type="eggNOG" id="arCOG00002">
    <property type="taxonomic scope" value="Archaea"/>
</dbReference>
<evidence type="ECO:0000259" key="1">
    <source>
        <dbReference type="Pfam" id="PF03551"/>
    </source>
</evidence>
<dbReference type="PANTHER" id="PTHR43252">
    <property type="entry name" value="TRANSCRIPTIONAL REGULATOR YQJI"/>
    <property type="match status" value="1"/>
</dbReference>
<dbReference type="InterPro" id="IPR005149">
    <property type="entry name" value="Tscrpt_reg_PadR_N"/>
</dbReference>
<sequence>MYKRRRGVFKGVVLYILRSRALSGYEILKELGRLTAGRFVPSPGTLYPLLSYLEAEGLIESRESYVGRRRKKIYQLTDRGRELLEQLLEDEEFKALVQQIEGGASPDLLTAIRDELVYIDEVFDEVEGGDTAVLEEILAILKRLEDKTQARLARARR</sequence>
<dbReference type="SUPFAM" id="SSF46785">
    <property type="entry name" value="Winged helix' DNA-binding domain"/>
    <property type="match status" value="1"/>
</dbReference>
<dbReference type="PANTHER" id="PTHR43252:SF5">
    <property type="entry name" value="TRANSCRIPTIONAL REGULATOR, PADR-LIKE FAMILY"/>
    <property type="match status" value="1"/>
</dbReference>
<protein>
    <submittedName>
        <fullName evidence="2">Transcriptional regulator, PadR-like family</fullName>
    </submittedName>
</protein>